<feature type="signal peptide" evidence="1">
    <location>
        <begin position="1"/>
        <end position="25"/>
    </location>
</feature>
<evidence type="ECO:0000313" key="2">
    <source>
        <dbReference type="EMBL" id="CAH3149008.1"/>
    </source>
</evidence>
<comment type="caution">
    <text evidence="2">The sequence shown here is derived from an EMBL/GenBank/DDBJ whole genome shotgun (WGS) entry which is preliminary data.</text>
</comment>
<keyword evidence="3" id="KW-1185">Reference proteome</keyword>
<dbReference type="EMBL" id="CALNXJ010000045">
    <property type="protein sequence ID" value="CAH3149008.1"/>
    <property type="molecule type" value="Genomic_DNA"/>
</dbReference>
<organism evidence="2 3">
    <name type="scientific">Pocillopora meandrina</name>
    <dbReference type="NCBI Taxonomy" id="46732"/>
    <lineage>
        <taxon>Eukaryota</taxon>
        <taxon>Metazoa</taxon>
        <taxon>Cnidaria</taxon>
        <taxon>Anthozoa</taxon>
        <taxon>Hexacorallia</taxon>
        <taxon>Scleractinia</taxon>
        <taxon>Astrocoeniina</taxon>
        <taxon>Pocilloporidae</taxon>
        <taxon>Pocillopora</taxon>
    </lineage>
</organism>
<dbReference type="AlphaFoldDB" id="A0AAU9XK99"/>
<protein>
    <submittedName>
        <fullName evidence="2">Uncharacterized protein</fullName>
    </submittedName>
</protein>
<dbReference type="Proteomes" id="UP001159428">
    <property type="component" value="Unassembled WGS sequence"/>
</dbReference>
<keyword evidence="1" id="KW-0732">Signal</keyword>
<evidence type="ECO:0000313" key="3">
    <source>
        <dbReference type="Proteomes" id="UP001159428"/>
    </source>
</evidence>
<gene>
    <name evidence="2" type="ORF">PMEA_00024236</name>
</gene>
<name>A0AAU9XK99_9CNID</name>
<accession>A0AAU9XK99</accession>
<proteinExistence type="predicted"/>
<reference evidence="2 3" key="1">
    <citation type="submission" date="2022-05" db="EMBL/GenBank/DDBJ databases">
        <authorList>
            <consortium name="Genoscope - CEA"/>
            <person name="William W."/>
        </authorList>
    </citation>
    <scope>NUCLEOTIDE SEQUENCE [LARGE SCALE GENOMIC DNA]</scope>
</reference>
<feature type="chain" id="PRO_5043561005" evidence="1">
    <location>
        <begin position="26"/>
        <end position="83"/>
    </location>
</feature>
<sequence>MYCKIGIFLSALLLINLVSLGFLEATPGKGCRPGLMMCNRRNGKRQVKLGTQLTQRRLEADDETLKTIANDIQEFGDSKYLGD</sequence>
<evidence type="ECO:0000256" key="1">
    <source>
        <dbReference type="SAM" id="SignalP"/>
    </source>
</evidence>